<evidence type="ECO:0000313" key="1">
    <source>
        <dbReference type="EMBL" id="GAG61428.1"/>
    </source>
</evidence>
<proteinExistence type="predicted"/>
<protein>
    <submittedName>
        <fullName evidence="1">Uncharacterized protein</fullName>
    </submittedName>
</protein>
<dbReference type="AlphaFoldDB" id="X0ZM23"/>
<comment type="caution">
    <text evidence="1">The sequence shown here is derived from an EMBL/GenBank/DDBJ whole genome shotgun (WGS) entry which is preliminary data.</text>
</comment>
<name>X0ZM23_9ZZZZ</name>
<feature type="non-terminal residue" evidence="1">
    <location>
        <position position="326"/>
    </location>
</feature>
<gene>
    <name evidence="1" type="ORF">S01H4_10081</name>
</gene>
<organism evidence="1">
    <name type="scientific">marine sediment metagenome</name>
    <dbReference type="NCBI Taxonomy" id="412755"/>
    <lineage>
        <taxon>unclassified sequences</taxon>
        <taxon>metagenomes</taxon>
        <taxon>ecological metagenomes</taxon>
    </lineage>
</organism>
<accession>X0ZM23</accession>
<feature type="non-terminal residue" evidence="1">
    <location>
        <position position="1"/>
    </location>
</feature>
<reference evidence="1" key="1">
    <citation type="journal article" date="2014" name="Front. Microbiol.">
        <title>High frequency of phylogenetically diverse reductive dehalogenase-homologous genes in deep subseafloor sedimentary metagenomes.</title>
        <authorList>
            <person name="Kawai M."/>
            <person name="Futagami T."/>
            <person name="Toyoda A."/>
            <person name="Takaki Y."/>
            <person name="Nishi S."/>
            <person name="Hori S."/>
            <person name="Arai W."/>
            <person name="Tsubouchi T."/>
            <person name="Morono Y."/>
            <person name="Uchiyama I."/>
            <person name="Ito T."/>
            <person name="Fujiyama A."/>
            <person name="Inagaki F."/>
            <person name="Takami H."/>
        </authorList>
    </citation>
    <scope>NUCLEOTIDE SEQUENCE</scope>
    <source>
        <strain evidence="1">Expedition CK06-06</strain>
    </source>
</reference>
<dbReference type="EMBL" id="BART01003783">
    <property type="protein sequence ID" value="GAG61428.1"/>
    <property type="molecule type" value="Genomic_DNA"/>
</dbReference>
<sequence>RICPPPDAESAVHIPAHTHYAGGNFFHGLPLNHPGVVIASTGDQCTSDVSLDVFLFDHLKTPDPSFVPQITPPVYGIDGVIGTSTYDLIDVGDDGTPDERRELMDSIRRQLGHPVVTVELTTYQLDTAVTAALESLRKRSSIAYRRGFFFLDVNAYSQEYLLTDQTRGYHTIVDITSCHRFTSAFLSSAHGSGVYGQVVLQHLYNMGTYDLTSYFLISQYVEQLEHLFATRLVYHWMETERKLWIHQVFTRQERLLLDCAVERPEQDLLKDRWCKSWIERYALSEARLMLSEIRGKYSTLPGAGGGVSLNASELINRVDTDRAELL</sequence>